<gene>
    <name evidence="1" type="ORF">CVT26_003479</name>
</gene>
<organism evidence="1 2">
    <name type="scientific">Gymnopilus dilepis</name>
    <dbReference type="NCBI Taxonomy" id="231916"/>
    <lineage>
        <taxon>Eukaryota</taxon>
        <taxon>Fungi</taxon>
        <taxon>Dikarya</taxon>
        <taxon>Basidiomycota</taxon>
        <taxon>Agaricomycotina</taxon>
        <taxon>Agaricomycetes</taxon>
        <taxon>Agaricomycetidae</taxon>
        <taxon>Agaricales</taxon>
        <taxon>Agaricineae</taxon>
        <taxon>Hymenogastraceae</taxon>
        <taxon>Gymnopilus</taxon>
    </lineage>
</organism>
<reference evidence="1 2" key="1">
    <citation type="journal article" date="2018" name="Evol. Lett.">
        <title>Horizontal gene cluster transfer increased hallucinogenic mushroom diversity.</title>
        <authorList>
            <person name="Reynolds H.T."/>
            <person name="Vijayakumar V."/>
            <person name="Gluck-Thaler E."/>
            <person name="Korotkin H.B."/>
            <person name="Matheny P.B."/>
            <person name="Slot J.C."/>
        </authorList>
    </citation>
    <scope>NUCLEOTIDE SEQUENCE [LARGE SCALE GENOMIC DNA]</scope>
    <source>
        <strain evidence="1 2">SRW20</strain>
    </source>
</reference>
<dbReference type="InParanoid" id="A0A409W2Y4"/>
<dbReference type="EMBL" id="NHYE01005436">
    <property type="protein sequence ID" value="PPQ72846.1"/>
    <property type="molecule type" value="Genomic_DNA"/>
</dbReference>
<proteinExistence type="predicted"/>
<sequence length="293" mass="33782">MSLSPRNSVSLGAQEAQRHFLPTPLPAGLDKPLPRVMIRTCGWRVQHRSVDLTAPRLELKDEKIIRVYLYRRSSKDTTGVIRRPRKDYIRHGGSSSDGEQIPGDSRPGLLNLFAPQAYMRTFVRLLMYKVFERLELLKNVAVDIFKTQTPGLPQATLAWLDTVLKAIAPRLRYEIRAEGLHVIVKDDNEIGQHTRYAVPRRDFGCRLIMKKRIQSPLDAQWRFENQQRKGGSTDIKLPVFSWLRNQLPKVEFQGLDSYYKVATSNHVADELDKGWHFNLCSECETTMLNFSHL</sequence>
<evidence type="ECO:0000313" key="2">
    <source>
        <dbReference type="Proteomes" id="UP000284706"/>
    </source>
</evidence>
<protein>
    <submittedName>
        <fullName evidence="1">Uncharacterized protein</fullName>
    </submittedName>
</protein>
<comment type="caution">
    <text evidence="1">The sequence shown here is derived from an EMBL/GenBank/DDBJ whole genome shotgun (WGS) entry which is preliminary data.</text>
</comment>
<keyword evidence="2" id="KW-1185">Reference proteome</keyword>
<dbReference type="AlphaFoldDB" id="A0A409W2Y4"/>
<dbReference type="Proteomes" id="UP000284706">
    <property type="component" value="Unassembled WGS sequence"/>
</dbReference>
<evidence type="ECO:0000313" key="1">
    <source>
        <dbReference type="EMBL" id="PPQ72846.1"/>
    </source>
</evidence>
<accession>A0A409W2Y4</accession>
<name>A0A409W2Y4_9AGAR</name>